<dbReference type="FunFam" id="2.40.50.100:FF:000020">
    <property type="entry name" value="50S ribosomal protein L27"/>
    <property type="match status" value="1"/>
</dbReference>
<accession>A0A1F6BLG4</accession>
<keyword evidence="3" id="KW-0687">Ribonucleoprotein</keyword>
<dbReference type="EMBL" id="MFKH01000003">
    <property type="protein sequence ID" value="OGG37761.1"/>
    <property type="molecule type" value="Genomic_DNA"/>
</dbReference>
<dbReference type="GO" id="GO:0006412">
    <property type="term" value="P:translation"/>
    <property type="evidence" value="ECO:0007669"/>
    <property type="project" value="InterPro"/>
</dbReference>
<sequence>MAHVKQKGGHELSFDSESKRLGVKLYGGEKAKPGSVIIRQRGTKFHPGANVRRGKDDTLYAAKEGTVTFRDKRKICFNGKTKKVKVVSVE</sequence>
<comment type="caution">
    <text evidence="6">The sequence shown here is derived from an EMBL/GenBank/DDBJ whole genome shotgun (WGS) entry which is preliminary data.</text>
</comment>
<dbReference type="Proteomes" id="UP000176273">
    <property type="component" value="Unassembled WGS sequence"/>
</dbReference>
<proteinExistence type="inferred from homology"/>
<dbReference type="AlphaFoldDB" id="A0A1F6BLG4"/>
<evidence type="ECO:0000256" key="1">
    <source>
        <dbReference type="ARBA" id="ARBA00010797"/>
    </source>
</evidence>
<evidence type="ECO:0000256" key="5">
    <source>
        <dbReference type="ARBA" id="ARBA00035477"/>
    </source>
</evidence>
<evidence type="ECO:0000256" key="2">
    <source>
        <dbReference type="ARBA" id="ARBA00022980"/>
    </source>
</evidence>
<dbReference type="GO" id="GO:0003735">
    <property type="term" value="F:structural constituent of ribosome"/>
    <property type="evidence" value="ECO:0007669"/>
    <property type="project" value="InterPro"/>
</dbReference>
<protein>
    <recommendedName>
        <fullName evidence="4">Large ribosomal subunit protein bL27</fullName>
    </recommendedName>
    <alternativeName>
        <fullName evidence="5">50S ribosomal protein L27</fullName>
    </alternativeName>
</protein>
<evidence type="ECO:0000313" key="6">
    <source>
        <dbReference type="EMBL" id="OGG37761.1"/>
    </source>
</evidence>
<name>A0A1F6BLG4_9BACT</name>
<evidence type="ECO:0000313" key="7">
    <source>
        <dbReference type="Proteomes" id="UP000176273"/>
    </source>
</evidence>
<evidence type="ECO:0000256" key="3">
    <source>
        <dbReference type="ARBA" id="ARBA00023274"/>
    </source>
</evidence>
<dbReference type="PRINTS" id="PR00063">
    <property type="entry name" value="RIBOSOMALL27"/>
</dbReference>
<dbReference type="PANTHER" id="PTHR15893">
    <property type="entry name" value="RIBOSOMAL PROTEIN L27"/>
    <property type="match status" value="1"/>
</dbReference>
<evidence type="ECO:0000256" key="4">
    <source>
        <dbReference type="ARBA" id="ARBA00035175"/>
    </source>
</evidence>
<dbReference type="InterPro" id="IPR018261">
    <property type="entry name" value="Ribosomal_bL27_CS"/>
</dbReference>
<reference evidence="6 7" key="1">
    <citation type="journal article" date="2016" name="Nat. Commun.">
        <title>Thousands of microbial genomes shed light on interconnected biogeochemical processes in an aquifer system.</title>
        <authorList>
            <person name="Anantharaman K."/>
            <person name="Brown C.T."/>
            <person name="Hug L.A."/>
            <person name="Sharon I."/>
            <person name="Castelle C.J."/>
            <person name="Probst A.J."/>
            <person name="Thomas B.C."/>
            <person name="Singh A."/>
            <person name="Wilkins M.J."/>
            <person name="Karaoz U."/>
            <person name="Brodie E.L."/>
            <person name="Williams K.H."/>
            <person name="Hubbard S.S."/>
            <person name="Banfield J.F."/>
        </authorList>
    </citation>
    <scope>NUCLEOTIDE SEQUENCE [LARGE SCALE GENOMIC DNA]</scope>
</reference>
<dbReference type="PANTHER" id="PTHR15893:SF0">
    <property type="entry name" value="LARGE RIBOSOMAL SUBUNIT PROTEIN BL27M"/>
    <property type="match status" value="1"/>
</dbReference>
<dbReference type="GO" id="GO:1990904">
    <property type="term" value="C:ribonucleoprotein complex"/>
    <property type="evidence" value="ECO:0007669"/>
    <property type="project" value="UniProtKB-KW"/>
</dbReference>
<dbReference type="Pfam" id="PF01016">
    <property type="entry name" value="Ribosomal_L27"/>
    <property type="match status" value="1"/>
</dbReference>
<organism evidence="6 7">
    <name type="scientific">Candidatus Jorgensenbacteria bacterium GWA1_54_12</name>
    <dbReference type="NCBI Taxonomy" id="1798468"/>
    <lineage>
        <taxon>Bacteria</taxon>
        <taxon>Candidatus Joergenseniibacteriota</taxon>
    </lineage>
</organism>
<comment type="similarity">
    <text evidence="1">Belongs to the bacterial ribosomal protein bL27 family.</text>
</comment>
<dbReference type="GO" id="GO:0005840">
    <property type="term" value="C:ribosome"/>
    <property type="evidence" value="ECO:0007669"/>
    <property type="project" value="UniProtKB-KW"/>
</dbReference>
<dbReference type="InterPro" id="IPR001684">
    <property type="entry name" value="Ribosomal_bL27"/>
</dbReference>
<gene>
    <name evidence="6" type="ORF">A2110_02170</name>
</gene>
<dbReference type="SUPFAM" id="SSF110324">
    <property type="entry name" value="Ribosomal L27 protein-like"/>
    <property type="match status" value="1"/>
</dbReference>
<dbReference type="Gene3D" id="2.40.50.100">
    <property type="match status" value="1"/>
</dbReference>
<dbReference type="PROSITE" id="PS00831">
    <property type="entry name" value="RIBOSOMAL_L27"/>
    <property type="match status" value="1"/>
</dbReference>
<keyword evidence="2 6" id="KW-0689">Ribosomal protein</keyword>
<dbReference type="STRING" id="1798468.A2110_02170"/>